<feature type="transmembrane region" description="Helical" evidence="1">
    <location>
        <begin position="238"/>
        <end position="259"/>
    </location>
</feature>
<keyword evidence="1" id="KW-0472">Membrane</keyword>
<keyword evidence="4" id="KW-1185">Reference proteome</keyword>
<proteinExistence type="predicted"/>
<sequence length="263" mass="30464">MTNKKRIWELDFLRGLAIIMMVFDHIMYDFAYLPGYFSNFYDVNHPLFNWLNDFARLYWNSTLRFFGREFFVLLFLLISGISFTFSKDNFKRGGKMLAVALIITLVTYLIDQALGFGVLIIFGVIHMFAVNTLITALIRKFIKSEIIILFIGMLIITLSIIYDLFNVYSISLSLQTLPKIIIGINSFGADHFGILPYLGIILIGTVIGKIFYQNRVSLIPQVEMKENNIFRIAGRYSLYIYVLHQPLVLVLVLGFAYLFGYRF</sequence>
<reference evidence="3 4" key="1">
    <citation type="submission" date="2020-04" db="EMBL/GenBank/DDBJ databases">
        <authorList>
            <person name="Zheng R.K."/>
            <person name="Sun C.M."/>
        </authorList>
    </citation>
    <scope>NUCLEOTIDE SEQUENCE [LARGE SCALE GENOMIC DNA]</scope>
    <source>
        <strain evidence="4">zrk29</strain>
    </source>
</reference>
<dbReference type="InterPro" id="IPR012429">
    <property type="entry name" value="HGSNAT_cat"/>
</dbReference>
<dbReference type="Pfam" id="PF07786">
    <property type="entry name" value="HGSNAT_cat"/>
    <property type="match status" value="1"/>
</dbReference>
<dbReference type="KEGG" id="tbk:HF295_00895"/>
<keyword evidence="1" id="KW-0812">Transmembrane</keyword>
<protein>
    <submittedName>
        <fullName evidence="3">DUF1624 domain-containing protein</fullName>
    </submittedName>
</protein>
<dbReference type="EMBL" id="CP051151">
    <property type="protein sequence ID" value="QLY39492.1"/>
    <property type="molecule type" value="Genomic_DNA"/>
</dbReference>
<feature type="transmembrane region" description="Helical" evidence="1">
    <location>
        <begin position="65"/>
        <end position="86"/>
    </location>
</feature>
<feature type="transmembrane region" description="Helical" evidence="1">
    <location>
        <begin position="194"/>
        <end position="212"/>
    </location>
</feature>
<accession>A0A7L6N234</accession>
<feature type="transmembrane region" description="Helical" evidence="1">
    <location>
        <begin position="93"/>
        <end position="110"/>
    </location>
</feature>
<feature type="transmembrane region" description="Helical" evidence="1">
    <location>
        <begin position="116"/>
        <end position="134"/>
    </location>
</feature>
<evidence type="ECO:0000256" key="1">
    <source>
        <dbReference type="SAM" id="Phobius"/>
    </source>
</evidence>
<dbReference type="Proteomes" id="UP000512167">
    <property type="component" value="Chromosome"/>
</dbReference>
<dbReference type="RefSeq" id="WP_312031962.1">
    <property type="nucleotide sequence ID" value="NZ_CP051151.1"/>
</dbReference>
<feature type="domain" description="Heparan-alpha-glucosaminide N-acetyltransferase catalytic" evidence="2">
    <location>
        <begin position="6"/>
        <end position="246"/>
    </location>
</feature>
<dbReference type="AlphaFoldDB" id="A0A7L6N234"/>
<evidence type="ECO:0000259" key="2">
    <source>
        <dbReference type="Pfam" id="PF07786"/>
    </source>
</evidence>
<feature type="transmembrane region" description="Helical" evidence="1">
    <location>
        <begin position="146"/>
        <end position="165"/>
    </location>
</feature>
<gene>
    <name evidence="3" type="ORF">HF295_00895</name>
</gene>
<name>A0A7L6N234_9MOLU</name>
<evidence type="ECO:0000313" key="3">
    <source>
        <dbReference type="EMBL" id="QLY39492.1"/>
    </source>
</evidence>
<evidence type="ECO:0000313" key="4">
    <source>
        <dbReference type="Proteomes" id="UP000512167"/>
    </source>
</evidence>
<feature type="transmembrane region" description="Helical" evidence="1">
    <location>
        <begin position="12"/>
        <end position="33"/>
    </location>
</feature>
<organism evidence="3 4">
    <name type="scientific">Hujiaoplasma nucleasis</name>
    <dbReference type="NCBI Taxonomy" id="2725268"/>
    <lineage>
        <taxon>Bacteria</taxon>
        <taxon>Bacillati</taxon>
        <taxon>Mycoplasmatota</taxon>
        <taxon>Mollicutes</taxon>
        <taxon>Candidatus Izemoplasmatales</taxon>
        <taxon>Hujiaoplasmataceae</taxon>
        <taxon>Hujiaoplasma</taxon>
    </lineage>
</organism>
<keyword evidence="1" id="KW-1133">Transmembrane helix</keyword>